<dbReference type="Proteomes" id="UP000467841">
    <property type="component" value="Unassembled WGS sequence"/>
</dbReference>
<accession>A0A6D2HPY0</accession>
<dbReference type="InterPro" id="IPR036397">
    <property type="entry name" value="RNaseH_sf"/>
</dbReference>
<dbReference type="Pfam" id="PF13456">
    <property type="entry name" value="RVT_3"/>
    <property type="match status" value="1"/>
</dbReference>
<proteinExistence type="predicted"/>
<protein>
    <recommendedName>
        <fullName evidence="1">RNase H type-1 domain-containing protein</fullName>
    </recommendedName>
</protein>
<gene>
    <name evidence="2" type="ORF">MERR_LOCUS5087</name>
</gene>
<name>A0A6D2HPY0_9BRAS</name>
<feature type="domain" description="RNase H type-1" evidence="1">
    <location>
        <begin position="29"/>
        <end position="143"/>
    </location>
</feature>
<dbReference type="AlphaFoldDB" id="A0A6D2HPY0"/>
<dbReference type="InterPro" id="IPR044730">
    <property type="entry name" value="RNase_H-like_dom_plant"/>
</dbReference>
<evidence type="ECO:0000313" key="2">
    <source>
        <dbReference type="EMBL" id="CAA7017852.1"/>
    </source>
</evidence>
<dbReference type="OrthoDB" id="1306118at2759"/>
<dbReference type="GO" id="GO:0003676">
    <property type="term" value="F:nucleic acid binding"/>
    <property type="evidence" value="ECO:0007669"/>
    <property type="project" value="InterPro"/>
</dbReference>
<sequence>MGQGQATTRGGRTADNPVEPQYVGERCQVDGVWKVTESQACLGWYNFHTDNNDKLMGTCNLQRGLLPLKTEVETLIWAMQCMLRHNKLTMKFETDCSNVVQMVSAPEDWLAFTLLLEEVNRCRRLFSSFSFVQIPRKENTKAKLYLLMCIM</sequence>
<comment type="caution">
    <text evidence="2">The sequence shown here is derived from an EMBL/GenBank/DDBJ whole genome shotgun (WGS) entry which is preliminary data.</text>
</comment>
<dbReference type="InterPro" id="IPR002156">
    <property type="entry name" value="RNaseH_domain"/>
</dbReference>
<dbReference type="GO" id="GO:0004523">
    <property type="term" value="F:RNA-DNA hybrid ribonuclease activity"/>
    <property type="evidence" value="ECO:0007669"/>
    <property type="project" value="InterPro"/>
</dbReference>
<evidence type="ECO:0000313" key="3">
    <source>
        <dbReference type="Proteomes" id="UP000467841"/>
    </source>
</evidence>
<dbReference type="EMBL" id="CACVBM020000333">
    <property type="protein sequence ID" value="CAA7017852.1"/>
    <property type="molecule type" value="Genomic_DNA"/>
</dbReference>
<dbReference type="CDD" id="cd06222">
    <property type="entry name" value="RNase_H_like"/>
    <property type="match status" value="1"/>
</dbReference>
<organism evidence="2 3">
    <name type="scientific">Microthlaspi erraticum</name>
    <dbReference type="NCBI Taxonomy" id="1685480"/>
    <lineage>
        <taxon>Eukaryota</taxon>
        <taxon>Viridiplantae</taxon>
        <taxon>Streptophyta</taxon>
        <taxon>Embryophyta</taxon>
        <taxon>Tracheophyta</taxon>
        <taxon>Spermatophyta</taxon>
        <taxon>Magnoliopsida</taxon>
        <taxon>eudicotyledons</taxon>
        <taxon>Gunneridae</taxon>
        <taxon>Pentapetalae</taxon>
        <taxon>rosids</taxon>
        <taxon>malvids</taxon>
        <taxon>Brassicales</taxon>
        <taxon>Brassicaceae</taxon>
        <taxon>Coluteocarpeae</taxon>
        <taxon>Microthlaspi</taxon>
    </lineage>
</organism>
<keyword evidence="3" id="KW-1185">Reference proteome</keyword>
<reference evidence="2" key="1">
    <citation type="submission" date="2020-01" db="EMBL/GenBank/DDBJ databases">
        <authorList>
            <person name="Mishra B."/>
        </authorList>
    </citation>
    <scope>NUCLEOTIDE SEQUENCE [LARGE SCALE GENOMIC DNA]</scope>
</reference>
<dbReference type="PANTHER" id="PTHR34146:SF3">
    <property type="entry name" value="POLYNUCLEOTIDYL TRANSFERASE, RIBONUCLEASE H-LIKE SUPERFAMILY PROTEIN"/>
    <property type="match status" value="1"/>
</dbReference>
<dbReference type="PANTHER" id="PTHR34146">
    <property type="entry name" value="POLYNUCLEOTIDYL TRANSFERASE, RIBONUCLEASE H-LIKE SUPERFAMILY PROTEIN-RELATED"/>
    <property type="match status" value="1"/>
</dbReference>
<evidence type="ECO:0000259" key="1">
    <source>
        <dbReference type="Pfam" id="PF13456"/>
    </source>
</evidence>
<dbReference type="Gene3D" id="3.30.420.10">
    <property type="entry name" value="Ribonuclease H-like superfamily/Ribonuclease H"/>
    <property type="match status" value="1"/>
</dbReference>